<organism evidence="2">
    <name type="scientific">Candidatus Kentrum eta</name>
    <dbReference type="NCBI Taxonomy" id="2126337"/>
    <lineage>
        <taxon>Bacteria</taxon>
        <taxon>Pseudomonadati</taxon>
        <taxon>Pseudomonadota</taxon>
        <taxon>Gammaproteobacteria</taxon>
        <taxon>Candidatus Kentrum</taxon>
    </lineage>
</organism>
<evidence type="ECO:0000313" key="1">
    <source>
        <dbReference type="EMBL" id="VFJ94111.1"/>
    </source>
</evidence>
<dbReference type="EMBL" id="CAADFJ010000068">
    <property type="protein sequence ID" value="VFK01526.1"/>
    <property type="molecule type" value="Genomic_DNA"/>
</dbReference>
<proteinExistence type="predicted"/>
<name>A0A450USH4_9GAMM</name>
<evidence type="ECO:0000313" key="3">
    <source>
        <dbReference type="EMBL" id="VFK01526.1"/>
    </source>
</evidence>
<accession>A0A450USH4</accession>
<dbReference type="AlphaFoldDB" id="A0A450USH4"/>
<protein>
    <submittedName>
        <fullName evidence="2">Uncharacterized protein</fullName>
    </submittedName>
</protein>
<sequence>MAADEHGHYEPLVGFIPLEQAGVAIDPLTQRLFQMKRVDLK</sequence>
<reference evidence="2" key="1">
    <citation type="submission" date="2019-02" db="EMBL/GenBank/DDBJ databases">
        <authorList>
            <person name="Gruber-Vodicka R. H."/>
            <person name="Seah K. B. B."/>
        </authorList>
    </citation>
    <scope>NUCLEOTIDE SEQUENCE</scope>
    <source>
        <strain evidence="3">BECK_SA2B12</strain>
        <strain evidence="1">BECK_SA2B15</strain>
        <strain evidence="2">BECK_SA2B20</strain>
    </source>
</reference>
<gene>
    <name evidence="1" type="ORF">BECKH772A_GA0070896_100669</name>
    <name evidence="2" type="ORF">BECKH772B_GA0070898_100768</name>
    <name evidence="3" type="ORF">BECKH772C_GA0070978_100689</name>
</gene>
<evidence type="ECO:0000313" key="2">
    <source>
        <dbReference type="EMBL" id="VFJ95445.1"/>
    </source>
</evidence>
<dbReference type="EMBL" id="CAADFI010000076">
    <property type="protein sequence ID" value="VFJ95445.1"/>
    <property type="molecule type" value="Genomic_DNA"/>
</dbReference>
<dbReference type="EMBL" id="CAADFG010000066">
    <property type="protein sequence ID" value="VFJ94111.1"/>
    <property type="molecule type" value="Genomic_DNA"/>
</dbReference>